<dbReference type="GeneID" id="93679052"/>
<dbReference type="InterPro" id="IPR050834">
    <property type="entry name" value="Glycosyltransf_2"/>
</dbReference>
<dbReference type="SUPFAM" id="SSF53756">
    <property type="entry name" value="UDP-Glycosyltransferase/glycogen phosphorylase"/>
    <property type="match status" value="1"/>
</dbReference>
<proteinExistence type="predicted"/>
<keyword evidence="1" id="KW-0997">Cell inner membrane</keyword>
<dbReference type="PANTHER" id="PTHR43685">
    <property type="entry name" value="GLYCOSYLTRANSFERASE"/>
    <property type="match status" value="1"/>
</dbReference>
<dbReference type="Gene3D" id="3.40.50.2000">
    <property type="entry name" value="Glycogen Phosphorylase B"/>
    <property type="match status" value="1"/>
</dbReference>
<evidence type="ECO:0000313" key="5">
    <source>
        <dbReference type="Proteomes" id="UP000199221"/>
    </source>
</evidence>
<keyword evidence="1" id="KW-0472">Membrane</keyword>
<dbReference type="AlphaFoldDB" id="A0A1H9TMD7"/>
<gene>
    <name evidence="4" type="ORF">SAMN05216230_1169</name>
</gene>
<reference evidence="4 5" key="1">
    <citation type="submission" date="2016-10" db="EMBL/GenBank/DDBJ databases">
        <authorList>
            <person name="de Groot N.N."/>
        </authorList>
    </citation>
    <scope>NUCLEOTIDE SEQUENCE [LARGE SCALE GENOMIC DNA]</scope>
    <source>
        <strain evidence="4 5">LMG 27941</strain>
    </source>
</reference>
<accession>A0A1H9TMD7</accession>
<feature type="domain" description="Glycosyltransferase 2-like" evidence="2">
    <location>
        <begin position="8"/>
        <end position="112"/>
    </location>
</feature>
<dbReference type="PANTHER" id="PTHR43685:SF2">
    <property type="entry name" value="GLYCOSYLTRANSFERASE 2-LIKE DOMAIN-CONTAINING PROTEIN"/>
    <property type="match status" value="1"/>
</dbReference>
<name>A0A1H9TMD7_9PSED</name>
<feature type="domain" description="Glycosyltransferase 2-like" evidence="2">
    <location>
        <begin position="583"/>
        <end position="760"/>
    </location>
</feature>
<sequence length="1191" mass="131970">MSAQPLVTIAIPAFNPEFFRATLASAIAQDYPNLEIVVCDDSPGGEIEAVCDELRVTSPAPLRYVRNPVRLGFARNLLACLTHASGELIKFLCDDDTLFAGCISQQASVLGESQQISMVICQRLLCAADDVLLPSRALNFVISMHSAVLHGTDLLESVADDAPNLFGGLSHALLRRDQVATYLPTLVQDGQGFSARLDLALYACVLRRGQLASLEQVLSMERVHPGRLSHQGTMVEAYKSETQWLLQMLAERNAEPAPAHGWVRYMPLADYLENPQQKWDELDLRRLFGAQMANFNQQIGTHSLSFAELYAEWLEHCRLSAGQERLLPKRVEQWPRQPGIAVVVFCEAGDEKVLRATLDSLWQQSYPARQVLVVTPEGFERPVQDRARYLVRGNADFVTLNQWLADGPSLDWLFLLRAGDCLHTHALVIMAERMALRADSLCLYIDEGANDSLAASAPIFKPDFNLDLMRSLPYVGRLLAFNNAAVRELGGFDASFEGLAPHDLLWRMIEAHGLQVVEHIPEVLVQCRHGYAEWLGDTAGHVQAPRVLEAHLRRLGVDAQVQGIAGSLMTRVTYLHPQVASVSIIIPAVGDLAVLVRCVESVLASTTHPDFEVVLVAGAGTPGDVRTWLDGLRNLGSEQLRVLESAAHGRAQSFNEGSVHARGDYLLLLDAGCVLFEPQWLSELLQLGQRPEVGLVGPKLFDNSGAVVSAGLVLGMQATAASPFLGCPVNEGGYMNRLSLVQNWSALSLDCLLVRRELFAELGGLDTAALQASLHDADLCLRARVAGYLSVWTPFARVAKLGTQAAEESSPRSWQDDRDALYARWLAWVANDPAYNRNLSLKLPNFNFDPGLRGGWDPFIARAMPSVLALPSSTSAVGHYRVVQPFDELERSGWIQGRIDYSAPGLIDLEREKPDVVILQCRYLPANVRDIEQYKRFSSARRIYELDDYIIEPPKKNDHARNMPSNMRELVSKAISLCDRVVVSTEPLADALSSMHHDIRVVPNMLAASLWSGLTSQRQTSVRPRVGWAGGTSHRGDLELMLDVIKTLAGEVDWVFFGMCPETLLPYVKEFHPGISFADYPRKLASLNLDLAVAPLEQNLFNDCKSNLRLLEYGACGFPVICTDTKAYAGYLPCTRVRENTTEQWLDAIRMHLADPMASYRQGDALREAVLRDYVLNEHHLQHWANAWLAD</sequence>
<evidence type="ECO:0000259" key="2">
    <source>
        <dbReference type="Pfam" id="PF00535"/>
    </source>
</evidence>
<dbReference type="Gene3D" id="3.90.550.10">
    <property type="entry name" value="Spore Coat Polysaccharide Biosynthesis Protein SpsA, Chain A"/>
    <property type="match status" value="3"/>
</dbReference>
<evidence type="ECO:0000313" key="4">
    <source>
        <dbReference type="EMBL" id="SER98281.1"/>
    </source>
</evidence>
<dbReference type="SUPFAM" id="SSF53448">
    <property type="entry name" value="Nucleotide-diphospho-sugar transferases"/>
    <property type="match status" value="3"/>
</dbReference>
<keyword evidence="4" id="KW-0808">Transferase</keyword>
<dbReference type="RefSeq" id="WP_094012432.1">
    <property type="nucleotide sequence ID" value="NZ_CP128543.1"/>
</dbReference>
<protein>
    <submittedName>
        <fullName evidence="4">Glycosyltransferase, GT2 family</fullName>
    </submittedName>
</protein>
<dbReference type="InterPro" id="IPR055259">
    <property type="entry name" value="YkvP/CgeB_Glyco_trans-like"/>
</dbReference>
<dbReference type="Pfam" id="PF00535">
    <property type="entry name" value="Glycos_transf_2"/>
    <property type="match status" value="2"/>
</dbReference>
<dbReference type="InterPro" id="IPR029044">
    <property type="entry name" value="Nucleotide-diphossugar_trans"/>
</dbReference>
<dbReference type="Pfam" id="PF13524">
    <property type="entry name" value="Glyco_trans_1_2"/>
    <property type="match status" value="1"/>
</dbReference>
<dbReference type="EMBL" id="FOEQ01000016">
    <property type="protein sequence ID" value="SER98281.1"/>
    <property type="molecule type" value="Genomic_DNA"/>
</dbReference>
<dbReference type="GO" id="GO:0016740">
    <property type="term" value="F:transferase activity"/>
    <property type="evidence" value="ECO:0007669"/>
    <property type="project" value="UniProtKB-KW"/>
</dbReference>
<evidence type="ECO:0000259" key="3">
    <source>
        <dbReference type="Pfam" id="PF13524"/>
    </source>
</evidence>
<evidence type="ECO:0000256" key="1">
    <source>
        <dbReference type="ARBA" id="ARBA00022519"/>
    </source>
</evidence>
<dbReference type="Proteomes" id="UP000199221">
    <property type="component" value="Unassembled WGS sequence"/>
</dbReference>
<dbReference type="CDD" id="cd00761">
    <property type="entry name" value="Glyco_tranf_GTA_type"/>
    <property type="match status" value="1"/>
</dbReference>
<feature type="domain" description="Spore protein YkvP/CgeB glycosyl transferase-like" evidence="3">
    <location>
        <begin position="1068"/>
        <end position="1190"/>
    </location>
</feature>
<keyword evidence="1" id="KW-1003">Cell membrane</keyword>
<organism evidence="4 5">
    <name type="scientific">Pseudomonas soli</name>
    <dbReference type="NCBI Taxonomy" id="1306993"/>
    <lineage>
        <taxon>Bacteria</taxon>
        <taxon>Pseudomonadati</taxon>
        <taxon>Pseudomonadota</taxon>
        <taxon>Gammaproteobacteria</taxon>
        <taxon>Pseudomonadales</taxon>
        <taxon>Pseudomonadaceae</taxon>
        <taxon>Pseudomonas</taxon>
    </lineage>
</organism>
<dbReference type="InterPro" id="IPR001173">
    <property type="entry name" value="Glyco_trans_2-like"/>
</dbReference>